<evidence type="ECO:0000313" key="3">
    <source>
        <dbReference type="Proteomes" id="UP000306236"/>
    </source>
</evidence>
<sequence>MTKRFLTFRRCGSLWAPSLVAALLTGCGAGQPANTPQAALPASNTQAVAPRVQTPQPAAAMPPPAVTSSARVQWRYQCPSPKGGEWLVATYHGQSPETATALTLQRGESQTQFNRARLPGNPVFLANDERNDYRWLLEANGSGSLRVRAPNRTAVETPVLTGCQPVQS</sequence>
<protein>
    <recommendedName>
        <fullName evidence="4">C-type lysozyme inhibitor domain-containing protein</fullName>
    </recommendedName>
</protein>
<organism evidence="2 3">
    <name type="scientific">Lampropedia aestuarii</name>
    <dbReference type="NCBI Taxonomy" id="2562762"/>
    <lineage>
        <taxon>Bacteria</taxon>
        <taxon>Pseudomonadati</taxon>
        <taxon>Pseudomonadota</taxon>
        <taxon>Betaproteobacteria</taxon>
        <taxon>Burkholderiales</taxon>
        <taxon>Comamonadaceae</taxon>
        <taxon>Lampropedia</taxon>
    </lineage>
</organism>
<accession>A0A4S5BIE1</accession>
<dbReference type="Proteomes" id="UP000306236">
    <property type="component" value="Unassembled WGS sequence"/>
</dbReference>
<keyword evidence="1" id="KW-0732">Signal</keyword>
<reference evidence="2 3" key="1">
    <citation type="submission" date="2019-04" db="EMBL/GenBank/DDBJ databases">
        <title>Lampropedia sp YIM MLB12 draf genome.</title>
        <authorList>
            <person name="Wang Y.-X."/>
        </authorList>
    </citation>
    <scope>NUCLEOTIDE SEQUENCE [LARGE SCALE GENOMIC DNA]</scope>
    <source>
        <strain evidence="2 3">YIM MLB12</strain>
    </source>
</reference>
<dbReference type="AlphaFoldDB" id="A0A4S5BIE1"/>
<name>A0A4S5BIE1_9BURK</name>
<keyword evidence="3" id="KW-1185">Reference proteome</keyword>
<dbReference type="RefSeq" id="WP_136407129.1">
    <property type="nucleotide sequence ID" value="NZ_SSWX01000017.1"/>
</dbReference>
<feature type="chain" id="PRO_5020729941" description="C-type lysozyme inhibitor domain-containing protein" evidence="1">
    <location>
        <begin position="22"/>
        <end position="168"/>
    </location>
</feature>
<gene>
    <name evidence="2" type="ORF">E8K88_13135</name>
</gene>
<dbReference type="EMBL" id="SSWX01000017">
    <property type="protein sequence ID" value="THJ32184.1"/>
    <property type="molecule type" value="Genomic_DNA"/>
</dbReference>
<dbReference type="PROSITE" id="PS51257">
    <property type="entry name" value="PROKAR_LIPOPROTEIN"/>
    <property type="match status" value="1"/>
</dbReference>
<evidence type="ECO:0000313" key="2">
    <source>
        <dbReference type="EMBL" id="THJ32184.1"/>
    </source>
</evidence>
<feature type="signal peptide" evidence="1">
    <location>
        <begin position="1"/>
        <end position="21"/>
    </location>
</feature>
<evidence type="ECO:0000256" key="1">
    <source>
        <dbReference type="SAM" id="SignalP"/>
    </source>
</evidence>
<proteinExistence type="predicted"/>
<comment type="caution">
    <text evidence="2">The sequence shown here is derived from an EMBL/GenBank/DDBJ whole genome shotgun (WGS) entry which is preliminary data.</text>
</comment>
<evidence type="ECO:0008006" key="4">
    <source>
        <dbReference type="Google" id="ProtNLM"/>
    </source>
</evidence>